<dbReference type="PANTHER" id="PTHR43364:SF5">
    <property type="entry name" value="REDUCTASE"/>
    <property type="match status" value="1"/>
</dbReference>
<dbReference type="Gene3D" id="3.20.20.100">
    <property type="entry name" value="NADP-dependent oxidoreductase domain"/>
    <property type="match status" value="1"/>
</dbReference>
<dbReference type="GO" id="GO:0016491">
    <property type="term" value="F:oxidoreductase activity"/>
    <property type="evidence" value="ECO:0007669"/>
    <property type="project" value="UniProtKB-KW"/>
</dbReference>
<keyword evidence="1" id="KW-0560">Oxidoreductase</keyword>
<protein>
    <submittedName>
        <fullName evidence="3">Aldo/keto reductase</fullName>
    </submittedName>
</protein>
<proteinExistence type="predicted"/>
<dbReference type="InterPro" id="IPR036812">
    <property type="entry name" value="NAD(P)_OxRdtase_dom_sf"/>
</dbReference>
<evidence type="ECO:0000259" key="2">
    <source>
        <dbReference type="Pfam" id="PF00248"/>
    </source>
</evidence>
<evidence type="ECO:0000313" key="3">
    <source>
        <dbReference type="EMBL" id="TJY40779.1"/>
    </source>
</evidence>
<dbReference type="OrthoDB" id="9773828at2"/>
<dbReference type="PANTHER" id="PTHR43364">
    <property type="entry name" value="NADH-SPECIFIC METHYLGLYOXAL REDUCTASE-RELATED"/>
    <property type="match status" value="1"/>
</dbReference>
<feature type="domain" description="NADP-dependent oxidoreductase" evidence="2">
    <location>
        <begin position="15"/>
        <end position="311"/>
    </location>
</feature>
<dbReference type="SUPFAM" id="SSF51430">
    <property type="entry name" value="NAD(P)-linked oxidoreductase"/>
    <property type="match status" value="1"/>
</dbReference>
<keyword evidence="4" id="KW-1185">Reference proteome</keyword>
<gene>
    <name evidence="3" type="ORF">E5161_16685</name>
</gene>
<reference evidence="3 4" key="1">
    <citation type="submission" date="2019-04" db="EMBL/GenBank/DDBJ databases">
        <title>Cohnella sp. nov., isolated from soil.</title>
        <authorList>
            <person name="Kim W."/>
        </authorList>
    </citation>
    <scope>NUCLEOTIDE SEQUENCE [LARGE SCALE GENOMIC DNA]</scope>
    <source>
        <strain evidence="3 4">CAU 1483</strain>
    </source>
</reference>
<dbReference type="InterPro" id="IPR023210">
    <property type="entry name" value="NADP_OxRdtase_dom"/>
</dbReference>
<comment type="caution">
    <text evidence="3">The sequence shown here is derived from an EMBL/GenBank/DDBJ whole genome shotgun (WGS) entry which is preliminary data.</text>
</comment>
<dbReference type="Proteomes" id="UP000309673">
    <property type="component" value="Unassembled WGS sequence"/>
</dbReference>
<accession>A0A4V5LRV8</accession>
<organism evidence="3 4">
    <name type="scientific">Cohnella pontilimi</name>
    <dbReference type="NCBI Taxonomy" id="2564100"/>
    <lineage>
        <taxon>Bacteria</taxon>
        <taxon>Bacillati</taxon>
        <taxon>Bacillota</taxon>
        <taxon>Bacilli</taxon>
        <taxon>Bacillales</taxon>
        <taxon>Paenibacillaceae</taxon>
        <taxon>Cohnella</taxon>
    </lineage>
</organism>
<name>A0A4V5LRV8_9BACL</name>
<dbReference type="RefSeq" id="WP_136778969.1">
    <property type="nucleotide sequence ID" value="NZ_SUPK01000008.1"/>
</dbReference>
<dbReference type="InterPro" id="IPR050523">
    <property type="entry name" value="AKR_Detox_Biosynth"/>
</dbReference>
<evidence type="ECO:0000313" key="4">
    <source>
        <dbReference type="Proteomes" id="UP000309673"/>
    </source>
</evidence>
<dbReference type="EMBL" id="SUPK01000008">
    <property type="protein sequence ID" value="TJY40779.1"/>
    <property type="molecule type" value="Genomic_DNA"/>
</dbReference>
<dbReference type="GO" id="GO:0005829">
    <property type="term" value="C:cytosol"/>
    <property type="evidence" value="ECO:0007669"/>
    <property type="project" value="UniProtKB-ARBA"/>
</dbReference>
<dbReference type="Pfam" id="PF00248">
    <property type="entry name" value="Aldo_ket_red"/>
    <property type="match status" value="1"/>
</dbReference>
<dbReference type="AlphaFoldDB" id="A0A4V5LRV8"/>
<dbReference type="FunFam" id="3.20.20.100:FF:000004">
    <property type="entry name" value="Oxidoreductase, aldo/keto reductase"/>
    <property type="match status" value="1"/>
</dbReference>
<sequence length="325" mass="35989">MQYTRLGRSGMRVSRLCLGTMNFGVDTEEREAHRILDAALDAGINFIDTANGYGGINSGLTEEIIGRWFRQGNGRRERTVLATKVYGRMNDPLDGPNAEAGLSAYKIRRHLEGSLRRLGTDHVELYQMHHIDRSVSWDEIWSALQLAQQQGKVGYLGSSNFAAWDLAVAQGEAKARGMVGLVSEQHKYNLLCRLPELEVLPACEALGIGLMVWAPLEAGLLGGNALRPDVGLRSVQQRERIERHRDQLMAFTKLCAEIGEKEDVIAMAWLLHQPAVTTPILGCRTLEQFERSLRALEVNLDAGIMARLDEIFPGPGGAAPKAYAW</sequence>
<evidence type="ECO:0000256" key="1">
    <source>
        <dbReference type="ARBA" id="ARBA00023002"/>
    </source>
</evidence>